<dbReference type="SUPFAM" id="SSF54211">
    <property type="entry name" value="Ribosomal protein S5 domain 2-like"/>
    <property type="match status" value="1"/>
</dbReference>
<dbReference type="InterPro" id="IPR020569">
    <property type="entry name" value="UPF0029_Impact_CS"/>
</dbReference>
<accession>A0A645BYH3</accession>
<dbReference type="GO" id="GO:0006446">
    <property type="term" value="P:regulation of translational initiation"/>
    <property type="evidence" value="ECO:0007669"/>
    <property type="project" value="TreeGrafter"/>
</dbReference>
<protein>
    <submittedName>
        <fullName evidence="3">IMPACT family member YigZ</fullName>
    </submittedName>
</protein>
<dbReference type="PROSITE" id="PS00910">
    <property type="entry name" value="UPF0029"/>
    <property type="match status" value="1"/>
</dbReference>
<comment type="similarity">
    <text evidence="1">Belongs to the IMPACT family.</text>
</comment>
<evidence type="ECO:0000259" key="2">
    <source>
        <dbReference type="Pfam" id="PF01205"/>
    </source>
</evidence>
<dbReference type="GO" id="GO:0005737">
    <property type="term" value="C:cytoplasm"/>
    <property type="evidence" value="ECO:0007669"/>
    <property type="project" value="TreeGrafter"/>
</dbReference>
<name>A0A645BYH3_9ZZZZ</name>
<dbReference type="PANTHER" id="PTHR16301:SF20">
    <property type="entry name" value="IMPACT FAMILY MEMBER YIGZ"/>
    <property type="match status" value="1"/>
</dbReference>
<proteinExistence type="inferred from homology"/>
<organism evidence="3">
    <name type="scientific">bioreactor metagenome</name>
    <dbReference type="NCBI Taxonomy" id="1076179"/>
    <lineage>
        <taxon>unclassified sequences</taxon>
        <taxon>metagenomes</taxon>
        <taxon>ecological metagenomes</taxon>
    </lineage>
</organism>
<dbReference type="Pfam" id="PF01205">
    <property type="entry name" value="Impact_N"/>
    <property type="match status" value="1"/>
</dbReference>
<dbReference type="EMBL" id="VSSQ01023318">
    <property type="protein sequence ID" value="MPM70168.1"/>
    <property type="molecule type" value="Genomic_DNA"/>
</dbReference>
<dbReference type="AlphaFoldDB" id="A0A645BYH3"/>
<gene>
    <name evidence="3" type="primary">yigZ_15</name>
    <name evidence="3" type="ORF">SDC9_117121</name>
</gene>
<dbReference type="Gene3D" id="3.30.230.30">
    <property type="entry name" value="Impact, N-terminal domain"/>
    <property type="match status" value="1"/>
</dbReference>
<dbReference type="PANTHER" id="PTHR16301">
    <property type="entry name" value="IMPACT-RELATED"/>
    <property type="match status" value="1"/>
</dbReference>
<feature type="domain" description="Impact N-terminal" evidence="2">
    <location>
        <begin position="25"/>
        <end position="129"/>
    </location>
</feature>
<comment type="caution">
    <text evidence="3">The sequence shown here is derived from an EMBL/GenBank/DDBJ whole genome shotgun (WGS) entry which is preliminary data.</text>
</comment>
<dbReference type="InterPro" id="IPR023582">
    <property type="entry name" value="Impact"/>
</dbReference>
<evidence type="ECO:0000256" key="1">
    <source>
        <dbReference type="ARBA" id="ARBA00007665"/>
    </source>
</evidence>
<dbReference type="InterPro" id="IPR036956">
    <property type="entry name" value="Impact_N_sf"/>
</dbReference>
<dbReference type="InterPro" id="IPR001498">
    <property type="entry name" value="Impact_N"/>
</dbReference>
<evidence type="ECO:0000313" key="3">
    <source>
        <dbReference type="EMBL" id="MPM70168.1"/>
    </source>
</evidence>
<sequence>MSEIQASDSYHSIAGPSSGIYKELGSKFLSFAYPVSNEEQVKGIVADLKKEFFDARHHCYAYRLGPSGEQWRANDDGEPSSSAGRPILGQLLSYGLSDVLIVVVRYFGGTKLGIPGLIRAYKGAASDAISNARIVEKINSRTLIVSFDYINMEPVMKVIKNLNPEIVDQTFDIRCSFRLSIRETMYEELCTVLSNVEGAEITENI</sequence>
<reference evidence="3" key="1">
    <citation type="submission" date="2019-08" db="EMBL/GenBank/DDBJ databases">
        <authorList>
            <person name="Kucharzyk K."/>
            <person name="Murdoch R.W."/>
            <person name="Higgins S."/>
            <person name="Loffler F."/>
        </authorList>
    </citation>
    <scope>NUCLEOTIDE SEQUENCE</scope>
</reference>
<dbReference type="InterPro" id="IPR020568">
    <property type="entry name" value="Ribosomal_Su5_D2-typ_SF"/>
</dbReference>